<sequence length="211" mass="25095">MLNRIIKIFSIIFIIIVILFVSIHVYFSPTPNFMRNNSINGVKINIQVSNDDRKPIVRTFKKSEYENMPENKIMRVKDKIDGRIEGDITSIHLNKDSKIYFTFEKDGKIYYPETPKIRINAHASSYKDKNKKRIIEGELDRLDDGTYFYETKRYSTQYEKYFMEYLIVEIYYTIDDVDYVSIFGTFQNNANDGTDFFDNEYLEEPIPPETK</sequence>
<dbReference type="EMBL" id="JABDSR010000011">
    <property type="protein sequence ID" value="NMW85765.1"/>
    <property type="molecule type" value="Genomic_DNA"/>
</dbReference>
<proteinExistence type="predicted"/>
<dbReference type="Proteomes" id="UP000568273">
    <property type="component" value="Unassembled WGS sequence"/>
</dbReference>
<dbReference type="RefSeq" id="WP_169970030.1">
    <property type="nucleotide sequence ID" value="NZ_JABDSR010000011.1"/>
</dbReference>
<keyword evidence="1" id="KW-1133">Transmembrane helix</keyword>
<evidence type="ECO:0000313" key="2">
    <source>
        <dbReference type="EMBL" id="NMW85765.1"/>
    </source>
</evidence>
<keyword evidence="3" id="KW-1185">Reference proteome</keyword>
<keyword evidence="1" id="KW-0472">Membrane</keyword>
<comment type="caution">
    <text evidence="2">The sequence shown here is derived from an EMBL/GenBank/DDBJ whole genome shotgun (WGS) entry which is preliminary data.</text>
</comment>
<feature type="transmembrane region" description="Helical" evidence="1">
    <location>
        <begin position="6"/>
        <end position="27"/>
    </location>
</feature>
<organism evidence="2 3">
    <name type="scientific">Peptoniphilus faecalis</name>
    <dbReference type="NCBI Taxonomy" id="2731255"/>
    <lineage>
        <taxon>Bacteria</taxon>
        <taxon>Bacillati</taxon>
        <taxon>Bacillota</taxon>
        <taxon>Tissierellia</taxon>
        <taxon>Tissierellales</taxon>
        <taxon>Peptoniphilaceae</taxon>
        <taxon>Peptoniphilus</taxon>
    </lineage>
</organism>
<accession>A0A848RIE1</accession>
<dbReference type="AlphaFoldDB" id="A0A848RIE1"/>
<evidence type="ECO:0000313" key="3">
    <source>
        <dbReference type="Proteomes" id="UP000568273"/>
    </source>
</evidence>
<evidence type="ECO:0000256" key="1">
    <source>
        <dbReference type="SAM" id="Phobius"/>
    </source>
</evidence>
<gene>
    <name evidence="2" type="ORF">HKO22_08460</name>
</gene>
<keyword evidence="1" id="KW-0812">Transmembrane</keyword>
<name>A0A848RIE1_9FIRM</name>
<protein>
    <submittedName>
        <fullName evidence="2">Uncharacterized protein</fullName>
    </submittedName>
</protein>
<reference evidence="2" key="1">
    <citation type="submission" date="2020-04" db="EMBL/GenBank/DDBJ databases">
        <title>Peptoniphilus sp. nov. isolated from swine feces.</title>
        <authorList>
            <person name="Ryu S.W."/>
        </authorList>
    </citation>
    <scope>NUCLEOTIDE SEQUENCE [LARGE SCALE GENOMIC DNA]</scope>
    <source>
        <strain evidence="2">AGMB00490</strain>
    </source>
</reference>